<dbReference type="EMBL" id="MT631684">
    <property type="protein sequence ID" value="QNO57270.1"/>
    <property type="molecule type" value="Genomic_DNA"/>
</dbReference>
<keyword evidence="1" id="KW-0378">Hydrolase</keyword>
<protein>
    <recommendedName>
        <fullName evidence="2">Peptidase A2 domain-containing protein</fullName>
    </recommendedName>
</protein>
<dbReference type="PROSITE" id="PS50175">
    <property type="entry name" value="ASP_PROT_RETROV"/>
    <property type="match status" value="1"/>
</dbReference>
<organism evidence="3">
    <name type="scientific">Candidatus Methanophaga sp. ANME-1 ERB7</name>
    <dbReference type="NCBI Taxonomy" id="2759913"/>
    <lineage>
        <taxon>Archaea</taxon>
        <taxon>Methanobacteriati</taxon>
        <taxon>Methanobacteriota</taxon>
        <taxon>Stenosarchaea group</taxon>
        <taxon>Methanomicrobia</taxon>
        <taxon>Candidatus Methanophagales</taxon>
        <taxon>Candidatus Methanophagaceae</taxon>
        <taxon>Candidatus Methanophaga</taxon>
    </lineage>
</organism>
<dbReference type="Pfam" id="PF00077">
    <property type="entry name" value="RVP"/>
    <property type="match status" value="1"/>
</dbReference>
<sequence>MSTRLQIRIKKLVDPELDLKLDYGKLVRLSILIQFKMEAGWSELYEAIIDTGAHTSVIPRYIWEGIYAEEKAGHFIQGIVPKEECSLPVKVSIIRGVLFDDELNHTKEVEFYSFCAIDDRVPLILGFKSLLERFTICFNISSGVAYLEE</sequence>
<feature type="domain" description="Peptidase A2" evidence="2">
    <location>
        <begin position="45"/>
        <end position="79"/>
    </location>
</feature>
<dbReference type="SUPFAM" id="SSF50630">
    <property type="entry name" value="Acid proteases"/>
    <property type="match status" value="1"/>
</dbReference>
<name>A0A7G9ZAI6_9EURY</name>
<dbReference type="GO" id="GO:0006508">
    <property type="term" value="P:proteolysis"/>
    <property type="evidence" value="ECO:0007669"/>
    <property type="project" value="InterPro"/>
</dbReference>
<reference evidence="3" key="1">
    <citation type="submission" date="2020-06" db="EMBL/GenBank/DDBJ databases">
        <title>Unique genomic features of the anaerobic methanotrophic archaea.</title>
        <authorList>
            <person name="Chadwick G.L."/>
            <person name="Skennerton C.T."/>
            <person name="Laso-Perez R."/>
            <person name="Leu A.O."/>
            <person name="Speth D.R."/>
            <person name="Yu H."/>
            <person name="Morgan-Lang C."/>
            <person name="Hatzenpichler R."/>
            <person name="Goudeau D."/>
            <person name="Malmstrom R."/>
            <person name="Brazelton W.J."/>
            <person name="Woyke T."/>
            <person name="Hallam S.J."/>
            <person name="Tyson G.W."/>
            <person name="Wegener G."/>
            <person name="Boetius A."/>
            <person name="Orphan V."/>
        </authorList>
    </citation>
    <scope>NUCLEOTIDE SEQUENCE</scope>
</reference>
<dbReference type="AlphaFoldDB" id="A0A7G9ZAI6"/>
<dbReference type="InterPro" id="IPR018061">
    <property type="entry name" value="Retropepsins"/>
</dbReference>
<dbReference type="InterPro" id="IPR001995">
    <property type="entry name" value="Peptidase_A2_cat"/>
</dbReference>
<evidence type="ECO:0000256" key="1">
    <source>
        <dbReference type="ARBA" id="ARBA00022801"/>
    </source>
</evidence>
<dbReference type="GO" id="GO:0004190">
    <property type="term" value="F:aspartic-type endopeptidase activity"/>
    <property type="evidence" value="ECO:0007669"/>
    <property type="project" value="InterPro"/>
</dbReference>
<accession>A0A7G9ZAI6</accession>
<evidence type="ECO:0000259" key="2">
    <source>
        <dbReference type="PROSITE" id="PS50175"/>
    </source>
</evidence>
<proteinExistence type="predicted"/>
<gene>
    <name evidence="3" type="ORF">HCLJFGEB_00014</name>
</gene>
<evidence type="ECO:0000313" key="3">
    <source>
        <dbReference type="EMBL" id="QNO57270.1"/>
    </source>
</evidence>
<dbReference type="InterPro" id="IPR021109">
    <property type="entry name" value="Peptidase_aspartic_dom_sf"/>
</dbReference>